<dbReference type="AlphaFoldDB" id="A0A5J4J2J8"/>
<evidence type="ECO:0000313" key="1">
    <source>
        <dbReference type="EMBL" id="GER60258.1"/>
    </source>
</evidence>
<keyword evidence="2" id="KW-1185">Reference proteome</keyword>
<proteinExistence type="predicted"/>
<protein>
    <submittedName>
        <fullName evidence="1">Uncharacterized protein</fullName>
    </submittedName>
</protein>
<dbReference type="EMBL" id="BKCG01000006">
    <property type="protein sequence ID" value="GER60258.1"/>
    <property type="molecule type" value="Genomic_DNA"/>
</dbReference>
<organism evidence="1 2">
    <name type="scientific">Patiriisocius marinus</name>
    <dbReference type="NCBI Taxonomy" id="1397112"/>
    <lineage>
        <taxon>Bacteria</taxon>
        <taxon>Pseudomonadati</taxon>
        <taxon>Bacteroidota</taxon>
        <taxon>Flavobacteriia</taxon>
        <taxon>Flavobacteriales</taxon>
        <taxon>Flavobacteriaceae</taxon>
        <taxon>Patiriisocius</taxon>
    </lineage>
</organism>
<reference evidence="1 2" key="1">
    <citation type="submission" date="2019-08" db="EMBL/GenBank/DDBJ databases">
        <title>Draft genome sequence of Ulvibacter marinus type strain NBRC 109484.</title>
        <authorList>
            <person name="Kawano K."/>
            <person name="Ushijima N."/>
            <person name="Kihara M."/>
            <person name="Itoh H."/>
        </authorList>
    </citation>
    <scope>NUCLEOTIDE SEQUENCE [LARGE SCALE GENOMIC DNA]</scope>
    <source>
        <strain evidence="1 2">NBRC 109484</strain>
    </source>
</reference>
<sequence>MRYFTKSLTHIALLFIYLPFTMIAATEINLSNKIIPESIKSETLKALSFYPELKDCEIEFVFKDNIKKSTMQAQPTFGSFFRNRKNRSYVIKISRKIQIDTEEMSIDDVPSEVMIGWLGHELGHVMDYRSRSNMGMLIFGAKYLFSKSHIQEVERSADTFAIKHGMGNYILKTKNFILDHADISETYKAKLRKLYMSPEEVMHMLEEYQ</sequence>
<accession>A0A5J4J2J8</accession>
<comment type="caution">
    <text evidence="1">The sequence shown here is derived from an EMBL/GenBank/DDBJ whole genome shotgun (WGS) entry which is preliminary data.</text>
</comment>
<gene>
    <name evidence="1" type="ORF">ULMA_23660</name>
</gene>
<name>A0A5J4J2J8_9FLAO</name>
<dbReference type="Proteomes" id="UP000326509">
    <property type="component" value="Unassembled WGS sequence"/>
</dbReference>
<evidence type="ECO:0000313" key="2">
    <source>
        <dbReference type="Proteomes" id="UP000326509"/>
    </source>
</evidence>